<sequence length="138" mass="16919">MRQNCSKRNQLIAELFPRDIGRIVLRFLRKIRENGIDISRKAVSILSIIRSRHRIYRHEGRMRKALIQIFHDNLRFIKDKIPINESKYAIIWIQFNKILRSFLLFDNIMNLYINRFLCKHKAHSMTHWAYRIRIKSHY</sequence>
<gene>
    <name evidence="1" type="ORF">BECKLPF1236A_GA0070988_101955</name>
    <name evidence="2" type="ORF">BECKLPF1236C_GA0070990_101955</name>
</gene>
<organism evidence="2">
    <name type="scientific">Candidatus Kentrum sp. LPFa</name>
    <dbReference type="NCBI Taxonomy" id="2126335"/>
    <lineage>
        <taxon>Bacteria</taxon>
        <taxon>Pseudomonadati</taxon>
        <taxon>Pseudomonadota</taxon>
        <taxon>Gammaproteobacteria</taxon>
        <taxon>Candidatus Kentrum</taxon>
    </lineage>
</organism>
<name>A0A450XV32_9GAMM</name>
<proteinExistence type="predicted"/>
<dbReference type="EMBL" id="CAADFP010000195">
    <property type="protein sequence ID" value="VFK33174.1"/>
    <property type="molecule type" value="Genomic_DNA"/>
</dbReference>
<accession>A0A450XV32</accession>
<reference evidence="2" key="1">
    <citation type="submission" date="2019-02" db="EMBL/GenBank/DDBJ databases">
        <authorList>
            <person name="Gruber-Vodicka R. H."/>
            <person name="Seah K. B. B."/>
        </authorList>
    </citation>
    <scope>NUCLEOTIDE SEQUENCE</scope>
    <source>
        <strain evidence="1">BECK_S312</strain>
        <strain evidence="2">BECK_S426</strain>
    </source>
</reference>
<protein>
    <submittedName>
        <fullName evidence="2">Uncharacterized protein</fullName>
    </submittedName>
</protein>
<dbReference type="AlphaFoldDB" id="A0A450XV32"/>
<evidence type="ECO:0000313" key="2">
    <source>
        <dbReference type="EMBL" id="VFK33174.1"/>
    </source>
</evidence>
<dbReference type="EMBL" id="CAADFM010000195">
    <property type="protein sequence ID" value="VFK18334.1"/>
    <property type="molecule type" value="Genomic_DNA"/>
</dbReference>
<evidence type="ECO:0000313" key="1">
    <source>
        <dbReference type="EMBL" id="VFK18334.1"/>
    </source>
</evidence>